<keyword evidence="7" id="KW-1185">Reference proteome</keyword>
<evidence type="ECO:0000256" key="2">
    <source>
        <dbReference type="ARBA" id="ARBA00022679"/>
    </source>
</evidence>
<reference evidence="6 7" key="1">
    <citation type="submission" date="2014-06" db="EMBL/GenBank/DDBJ databases">
        <title>Evolutionary Origins and Diversification of the Mycorrhizal Mutualists.</title>
        <authorList>
            <consortium name="DOE Joint Genome Institute"/>
            <consortium name="Mycorrhizal Genomics Consortium"/>
            <person name="Kohler A."/>
            <person name="Kuo A."/>
            <person name="Nagy L.G."/>
            <person name="Floudas D."/>
            <person name="Copeland A."/>
            <person name="Barry K.W."/>
            <person name="Cichocki N."/>
            <person name="Veneault-Fourrey C."/>
            <person name="LaButti K."/>
            <person name="Lindquist E.A."/>
            <person name="Lipzen A."/>
            <person name="Lundell T."/>
            <person name="Morin E."/>
            <person name="Murat C."/>
            <person name="Riley R."/>
            <person name="Ohm R."/>
            <person name="Sun H."/>
            <person name="Tunlid A."/>
            <person name="Henrissat B."/>
            <person name="Grigoriev I.V."/>
            <person name="Hibbett D.S."/>
            <person name="Martin F."/>
        </authorList>
    </citation>
    <scope>NUCLEOTIDE SEQUENCE [LARGE SCALE GENOMIC DNA]</scope>
    <source>
        <strain evidence="6 7">SS14</strain>
    </source>
</reference>
<keyword evidence="1" id="KW-0723">Serine/threonine-protein kinase</keyword>
<feature type="domain" description="Alpha-type protein kinase" evidence="5">
    <location>
        <begin position="1"/>
        <end position="58"/>
    </location>
</feature>
<dbReference type="AlphaFoldDB" id="A0A0C9V632"/>
<dbReference type="PROSITE" id="PS51158">
    <property type="entry name" value="ALPHA_KINASE"/>
    <property type="match status" value="1"/>
</dbReference>
<dbReference type="Gene3D" id="3.20.200.10">
    <property type="entry name" value="MHCK/EF2 kinase"/>
    <property type="match status" value="1"/>
</dbReference>
<evidence type="ECO:0000313" key="7">
    <source>
        <dbReference type="Proteomes" id="UP000054279"/>
    </source>
</evidence>
<evidence type="ECO:0000259" key="5">
    <source>
        <dbReference type="PROSITE" id="PS51158"/>
    </source>
</evidence>
<keyword evidence="3" id="KW-0418">Kinase</keyword>
<accession>A0A0C9V632</accession>
<dbReference type="EMBL" id="KN837221">
    <property type="protein sequence ID" value="KIJ32841.1"/>
    <property type="molecule type" value="Genomic_DNA"/>
</dbReference>
<evidence type="ECO:0000313" key="6">
    <source>
        <dbReference type="EMBL" id="KIJ32841.1"/>
    </source>
</evidence>
<sequence>MPDDHIGLKGVTASSCTHHIKPFPGAHFDRDDGEPGIQRFRREHKCSAICTRLNLRAAETILVEENPASEEALDFSRETEDDIPPETDEEEE</sequence>
<evidence type="ECO:0000256" key="1">
    <source>
        <dbReference type="ARBA" id="ARBA00022527"/>
    </source>
</evidence>
<dbReference type="GO" id="GO:0004674">
    <property type="term" value="F:protein serine/threonine kinase activity"/>
    <property type="evidence" value="ECO:0007669"/>
    <property type="project" value="UniProtKB-KW"/>
</dbReference>
<evidence type="ECO:0000256" key="3">
    <source>
        <dbReference type="ARBA" id="ARBA00022777"/>
    </source>
</evidence>
<protein>
    <recommendedName>
        <fullName evidence="5">Alpha-type protein kinase domain-containing protein</fullName>
    </recommendedName>
</protein>
<dbReference type="GO" id="GO:0005524">
    <property type="term" value="F:ATP binding"/>
    <property type="evidence" value="ECO:0007669"/>
    <property type="project" value="InterPro"/>
</dbReference>
<evidence type="ECO:0000256" key="4">
    <source>
        <dbReference type="SAM" id="MobiDB-lite"/>
    </source>
</evidence>
<feature type="region of interest" description="Disordered" evidence="4">
    <location>
        <begin position="65"/>
        <end position="92"/>
    </location>
</feature>
<name>A0A0C9V632_SPHS4</name>
<organism evidence="6 7">
    <name type="scientific">Sphaerobolus stellatus (strain SS14)</name>
    <dbReference type="NCBI Taxonomy" id="990650"/>
    <lineage>
        <taxon>Eukaryota</taxon>
        <taxon>Fungi</taxon>
        <taxon>Dikarya</taxon>
        <taxon>Basidiomycota</taxon>
        <taxon>Agaricomycotina</taxon>
        <taxon>Agaricomycetes</taxon>
        <taxon>Phallomycetidae</taxon>
        <taxon>Geastrales</taxon>
        <taxon>Sphaerobolaceae</taxon>
        <taxon>Sphaerobolus</taxon>
    </lineage>
</organism>
<dbReference type="Proteomes" id="UP000054279">
    <property type="component" value="Unassembled WGS sequence"/>
</dbReference>
<feature type="compositionally biased region" description="Acidic residues" evidence="4">
    <location>
        <begin position="67"/>
        <end position="92"/>
    </location>
</feature>
<gene>
    <name evidence="6" type="ORF">M422DRAFT_265323</name>
</gene>
<dbReference type="HOGENOM" id="CLU_2414700_0_0_1"/>
<dbReference type="InterPro" id="IPR004166">
    <property type="entry name" value="a-kinase_dom"/>
</dbReference>
<keyword evidence="2" id="KW-0808">Transferase</keyword>
<proteinExistence type="predicted"/>